<dbReference type="SUPFAM" id="SSF52402">
    <property type="entry name" value="Adenine nucleotide alpha hydrolases-like"/>
    <property type="match status" value="1"/>
</dbReference>
<dbReference type="PANTHER" id="PTHR21294:SF17">
    <property type="entry name" value="PROTEIN FIXA"/>
    <property type="match status" value="1"/>
</dbReference>
<dbReference type="InterPro" id="IPR014730">
    <property type="entry name" value="ETF_a/b_N"/>
</dbReference>
<dbReference type="Proteomes" id="UP001321249">
    <property type="component" value="Unassembled WGS sequence"/>
</dbReference>
<dbReference type="SMART" id="SM00893">
    <property type="entry name" value="ETF"/>
    <property type="match status" value="1"/>
</dbReference>
<feature type="domain" description="Electron transfer flavoprotein alpha/beta-subunit N-terminal" evidence="2">
    <location>
        <begin position="60"/>
        <end position="251"/>
    </location>
</feature>
<reference evidence="5" key="3">
    <citation type="submission" date="2023-06" db="EMBL/GenBank/DDBJ databases">
        <title>Pangenomics reveal diversification of enzyme families and niche specialization in globally abundant SAR202 bacteria.</title>
        <authorList>
            <person name="Saw J.H.W."/>
        </authorList>
    </citation>
    <scope>NUCLEOTIDE SEQUENCE [LARGE SCALE GENOMIC DNA]</scope>
    <source>
        <strain evidence="5">JH1073</strain>
    </source>
</reference>
<dbReference type="Pfam" id="PF01012">
    <property type="entry name" value="ETF"/>
    <property type="match status" value="1"/>
</dbReference>
<evidence type="ECO:0000256" key="1">
    <source>
        <dbReference type="ARBA" id="ARBA00042002"/>
    </source>
</evidence>
<proteinExistence type="predicted"/>
<dbReference type="Gene3D" id="3.40.50.620">
    <property type="entry name" value="HUPs"/>
    <property type="match status" value="1"/>
</dbReference>
<evidence type="ECO:0000313" key="6">
    <source>
        <dbReference type="Proteomes" id="UP001321249"/>
    </source>
</evidence>
<dbReference type="PIRSF" id="PIRSF000090">
    <property type="entry name" value="Beta-ETF"/>
    <property type="match status" value="1"/>
</dbReference>
<evidence type="ECO:0000313" key="4">
    <source>
        <dbReference type="EMBL" id="WFG40559.1"/>
    </source>
</evidence>
<reference evidence="5 6" key="1">
    <citation type="submission" date="2019-11" db="EMBL/GenBank/DDBJ databases">
        <authorList>
            <person name="Cho J.-C."/>
        </authorList>
    </citation>
    <scope>NUCLEOTIDE SEQUENCE [LARGE SCALE GENOMIC DNA]</scope>
    <source>
        <strain evidence="4 5">JH1073</strain>
        <strain evidence="3 6">JH702</strain>
    </source>
</reference>
<keyword evidence="5" id="KW-1185">Reference proteome</keyword>
<dbReference type="GO" id="GO:0009055">
    <property type="term" value="F:electron transfer activity"/>
    <property type="evidence" value="ECO:0007669"/>
    <property type="project" value="InterPro"/>
</dbReference>
<gene>
    <name evidence="3" type="ORF">GKO46_12185</name>
    <name evidence="4" type="ORF">GKO48_13420</name>
</gene>
<evidence type="ECO:0000259" key="2">
    <source>
        <dbReference type="SMART" id="SM00893"/>
    </source>
</evidence>
<name>A0AAJ5ZIB6_9CHLR</name>
<reference evidence="4" key="2">
    <citation type="journal article" date="2023" name="Nat. Commun.">
        <title>Cultivation of marine bacteria of the SAR202 clade.</title>
        <authorList>
            <person name="Lim Y."/>
            <person name="Seo J.H."/>
            <person name="Giovannoni S.J."/>
            <person name="Kang I."/>
            <person name="Cho J.C."/>
        </authorList>
    </citation>
    <scope>NUCLEOTIDE SEQUENCE</scope>
    <source>
        <strain evidence="4">JH1073</strain>
    </source>
</reference>
<dbReference type="EMBL" id="CP046147">
    <property type="protein sequence ID" value="WFG40559.1"/>
    <property type="molecule type" value="Genomic_DNA"/>
</dbReference>
<sequence>MGFRPAESVAIIVFCANTLLDSSSLETGNTELTVRIVVLAKQVPDPETPPSQFKIDESTNSVVPPSGVPPVVNGFDLNAVEAALLLRDGGADVEITVLSVGSEFVMDAMKKPLAMGADRLVLVDEEGLDKIDSSATVKVLAAAIEKDGPFDLILGGRQASDWDQAHVTLGLAEVLGLPLVSLVQKLEIDGDSLSLQRVIPDGYQAITAPVPSVLTITNELGEPRYPNLRGIMQASRKKPEILSLADLGLSASDLTPKLELKKLYVPESNKQVELIEGEDEADSGKKLALRLREEKLI</sequence>
<dbReference type="AlphaFoldDB" id="A0AAJ5ZIB6"/>
<dbReference type="PANTHER" id="PTHR21294">
    <property type="entry name" value="ELECTRON TRANSFER FLAVOPROTEIN BETA-SUBUNIT"/>
    <property type="match status" value="1"/>
</dbReference>
<evidence type="ECO:0000313" key="5">
    <source>
        <dbReference type="Proteomes" id="UP001219901"/>
    </source>
</evidence>
<dbReference type="Proteomes" id="UP001219901">
    <property type="component" value="Chromosome"/>
</dbReference>
<dbReference type="InterPro" id="IPR012255">
    <property type="entry name" value="ETF_b"/>
</dbReference>
<organism evidence="4 5">
    <name type="scientific">Candidatus Lucifugimonas marina</name>
    <dbReference type="NCBI Taxonomy" id="3038979"/>
    <lineage>
        <taxon>Bacteria</taxon>
        <taxon>Bacillati</taxon>
        <taxon>Chloroflexota</taxon>
        <taxon>Dehalococcoidia</taxon>
        <taxon>SAR202 cluster</taxon>
        <taxon>Candidatus Lucifugimonadales</taxon>
        <taxon>Candidatus Lucifugimonadaceae</taxon>
        <taxon>Candidatus Lucifugimonas</taxon>
    </lineage>
</organism>
<dbReference type="InterPro" id="IPR014729">
    <property type="entry name" value="Rossmann-like_a/b/a_fold"/>
</dbReference>
<evidence type="ECO:0000313" key="3">
    <source>
        <dbReference type="EMBL" id="MDG0867824.1"/>
    </source>
</evidence>
<dbReference type="EMBL" id="WMBE01000004">
    <property type="protein sequence ID" value="MDG0867824.1"/>
    <property type="molecule type" value="Genomic_DNA"/>
</dbReference>
<protein>
    <recommendedName>
        <fullName evidence="1">Electron transfer flavoprotein small subunit</fullName>
    </recommendedName>
</protein>
<accession>A0AAJ5ZIB6</accession>
<dbReference type="CDD" id="cd01714">
    <property type="entry name" value="ETF_beta"/>
    <property type="match status" value="1"/>
</dbReference>
<dbReference type="InterPro" id="IPR033948">
    <property type="entry name" value="ETF_beta_N"/>
</dbReference>